<evidence type="ECO:0000313" key="1">
    <source>
        <dbReference type="EMBL" id="NHE59669.1"/>
    </source>
</evidence>
<protein>
    <submittedName>
        <fullName evidence="1">Uncharacterized protein</fullName>
    </submittedName>
</protein>
<gene>
    <name evidence="1" type="ORF">G9Q97_22905</name>
</gene>
<dbReference type="EMBL" id="JAANYN010000016">
    <property type="protein sequence ID" value="NHE59669.1"/>
    <property type="molecule type" value="Genomic_DNA"/>
</dbReference>
<organism evidence="1 2">
    <name type="scientific">Cyclobacterium plantarum</name>
    <dbReference type="NCBI Taxonomy" id="2716263"/>
    <lineage>
        <taxon>Bacteria</taxon>
        <taxon>Pseudomonadati</taxon>
        <taxon>Bacteroidota</taxon>
        <taxon>Cytophagia</taxon>
        <taxon>Cytophagales</taxon>
        <taxon>Cyclobacteriaceae</taxon>
        <taxon>Cyclobacterium</taxon>
    </lineage>
</organism>
<evidence type="ECO:0000313" key="2">
    <source>
        <dbReference type="Proteomes" id="UP000649799"/>
    </source>
</evidence>
<keyword evidence="2" id="KW-1185">Reference proteome</keyword>
<reference evidence="1 2" key="1">
    <citation type="submission" date="2020-03" db="EMBL/GenBank/DDBJ databases">
        <title>Cyclobacterium plantarum sp. nov., a marine bacterium isolated from a coastal-marine wetland.</title>
        <authorList>
            <person name="Sanchez-Porro C."/>
            <person name="Ventosa A."/>
            <person name="Amoozegar M."/>
        </authorList>
    </citation>
    <scope>NUCLEOTIDE SEQUENCE [LARGE SCALE GENOMIC DNA]</scope>
    <source>
        <strain evidence="1 2">GBPx2</strain>
    </source>
</reference>
<sequence>MKTIKIAAFFSRYILTNLLALFLVGLSVAEGNDAVQQFPAAGIHLDTSELDYIDFPTSVSRGQYGKQHPREMMLPLFYLKDNPLRLLQFLHTSLPEVFSPFSTPGQIRQIVSLIVWCNAP</sequence>
<accession>A0ABX0HCQ2</accession>
<dbReference type="Proteomes" id="UP000649799">
    <property type="component" value="Unassembled WGS sequence"/>
</dbReference>
<name>A0ABX0HCQ2_9BACT</name>
<comment type="caution">
    <text evidence="1">The sequence shown here is derived from an EMBL/GenBank/DDBJ whole genome shotgun (WGS) entry which is preliminary data.</text>
</comment>
<proteinExistence type="predicted"/>
<dbReference type="RefSeq" id="WP_166151289.1">
    <property type="nucleotide sequence ID" value="NZ_JAANYN010000016.1"/>
</dbReference>